<dbReference type="RefSeq" id="WP_342321329.1">
    <property type="nucleotide sequence ID" value="NZ_CP151800.1"/>
</dbReference>
<evidence type="ECO:0000313" key="2">
    <source>
        <dbReference type="Proteomes" id="UP001466893"/>
    </source>
</evidence>
<reference evidence="1 2" key="1">
    <citation type="submission" date="2024-04" db="EMBL/GenBank/DDBJ databases">
        <title>Kosakonia calanthae sp. nov., a halophilic bacterium isolated from leaves of Calanthe tiplacata.</title>
        <authorList>
            <person name="Wu P."/>
        </authorList>
    </citation>
    <scope>NUCLEOTIDE SEQUENCE [LARGE SCALE GENOMIC DNA]</scope>
    <source>
        <strain evidence="1 2">BYX6</strain>
    </source>
</reference>
<dbReference type="Proteomes" id="UP001466893">
    <property type="component" value="Chromosome"/>
</dbReference>
<name>A0ABZ3B6P9_9ENTR</name>
<dbReference type="InterPro" id="IPR007488">
    <property type="entry name" value="DUF535"/>
</dbReference>
<dbReference type="Pfam" id="PF04393">
    <property type="entry name" value="DUF535"/>
    <property type="match status" value="1"/>
</dbReference>
<dbReference type="PANTHER" id="PTHR38785">
    <property type="entry name" value="HOMOLOG OF VIRK"/>
    <property type="match status" value="1"/>
</dbReference>
<gene>
    <name evidence="1" type="ORF">AAEY27_14460</name>
</gene>
<evidence type="ECO:0000313" key="1">
    <source>
        <dbReference type="EMBL" id="WZV96876.1"/>
    </source>
</evidence>
<keyword evidence="2" id="KW-1185">Reference proteome</keyword>
<sequence length="319" mass="36388">MSTFATVFQPQLPLPLPKTTWQLFRTLVSGELMPGPVWLKPSHRRKFLFRSLAMPFCTAQYLSRLVRQPFLAQKLHMQPGLPYRLHRPWLSITLDRKQASEAIYWHYDSFTRLLPARLLNGYLSMKGITLALLTGKDGQTCTVRLQADATLDKEGEATLFFCDEQETTLARLTFTLCPFAGKNTLFIGGLQGPKSHVPHEAIHAATKICHGLFPKRLLVETAMALAQFFAVDEIRAVSNETHIYRCLRYRKKKSQLHADYNSFWVSLGAVVDAKGDFVLPLAMPRKPMDEIASKKRAEYRRRYALLDSLHAQTAAHCQR</sequence>
<dbReference type="EMBL" id="CP151800">
    <property type="protein sequence ID" value="WZV96876.1"/>
    <property type="molecule type" value="Genomic_DNA"/>
</dbReference>
<accession>A0ABZ3B6P9</accession>
<proteinExistence type="predicted"/>
<protein>
    <submittedName>
        <fullName evidence="1">VirK/YbjX family protein</fullName>
    </submittedName>
</protein>
<organism evidence="1 2">
    <name type="scientific">Kosakonia calanthes</name>
    <dbReference type="NCBI Taxonomy" id="3139408"/>
    <lineage>
        <taxon>Bacteria</taxon>
        <taxon>Pseudomonadati</taxon>
        <taxon>Pseudomonadota</taxon>
        <taxon>Gammaproteobacteria</taxon>
        <taxon>Enterobacterales</taxon>
        <taxon>Enterobacteriaceae</taxon>
        <taxon>Kosakonia</taxon>
    </lineage>
</organism>
<dbReference type="PANTHER" id="PTHR38785:SF1">
    <property type="entry name" value="HOMOLOG OF VIRK"/>
    <property type="match status" value="1"/>
</dbReference>